<gene>
    <name evidence="3" type="primary">LOC111108172</name>
</gene>
<dbReference type="GeneID" id="111108172"/>
<evidence type="ECO:0000313" key="2">
    <source>
        <dbReference type="Proteomes" id="UP000694844"/>
    </source>
</evidence>
<keyword evidence="2" id="KW-1185">Reference proteome</keyword>
<dbReference type="OrthoDB" id="6154478at2759"/>
<sequence length="310" mass="35724">MMFQLRKKPCAFEKLDWEIDKRNFSCTSSINVYHCIQDERNRSGEICIQPVWVQPHYCPEFNTGARALDTVPCNVTKGCPDVTFLSDEAYKYPVCLNKTHKKEILENGDSSVPSWFWIVVPTVVLGIVILVLSAACLVWRRKRKDQNDENRDQPLLDLEDEFEKSKPFHKTAAFHEAIRYLKNDGKLLVLIGIWGSGKTKTAKEVYRMYELRSTPCAFTKSDWEKDKNIFKTCLNPINVYHCIQDERNRSGEICIQPVWVQPRKCPEFNTGAWVLDTVPCNAATGCPNVTFLSNEAYKYPVCLNKTHTKV</sequence>
<keyword evidence="1" id="KW-1133">Transmembrane helix</keyword>
<accession>A0A8B8B7W6</accession>
<reference evidence="3" key="1">
    <citation type="submission" date="2025-08" db="UniProtKB">
        <authorList>
            <consortium name="RefSeq"/>
        </authorList>
    </citation>
    <scope>IDENTIFICATION</scope>
    <source>
        <tissue evidence="3">Whole sample</tissue>
    </source>
</reference>
<dbReference type="AlphaFoldDB" id="A0A8B8B7W6"/>
<proteinExistence type="predicted"/>
<dbReference type="RefSeq" id="XP_022299515.1">
    <property type="nucleotide sequence ID" value="XM_022443807.1"/>
</dbReference>
<evidence type="ECO:0000313" key="3">
    <source>
        <dbReference type="RefSeq" id="XP_022299515.1"/>
    </source>
</evidence>
<evidence type="ECO:0000256" key="1">
    <source>
        <dbReference type="SAM" id="Phobius"/>
    </source>
</evidence>
<name>A0A8B8B7W6_CRAVI</name>
<protein>
    <submittedName>
        <fullName evidence="3">Uncharacterized protein LOC111108172 isoform X2</fullName>
    </submittedName>
</protein>
<dbReference type="Proteomes" id="UP000694844">
    <property type="component" value="Chromosome 8"/>
</dbReference>
<keyword evidence="1" id="KW-0472">Membrane</keyword>
<feature type="transmembrane region" description="Helical" evidence="1">
    <location>
        <begin position="115"/>
        <end position="139"/>
    </location>
</feature>
<organism evidence="2 3">
    <name type="scientific">Crassostrea virginica</name>
    <name type="common">Eastern oyster</name>
    <dbReference type="NCBI Taxonomy" id="6565"/>
    <lineage>
        <taxon>Eukaryota</taxon>
        <taxon>Metazoa</taxon>
        <taxon>Spiralia</taxon>
        <taxon>Lophotrochozoa</taxon>
        <taxon>Mollusca</taxon>
        <taxon>Bivalvia</taxon>
        <taxon>Autobranchia</taxon>
        <taxon>Pteriomorphia</taxon>
        <taxon>Ostreida</taxon>
        <taxon>Ostreoidea</taxon>
        <taxon>Ostreidae</taxon>
        <taxon>Crassostrea</taxon>
    </lineage>
</organism>
<keyword evidence="1" id="KW-0812">Transmembrane</keyword>